<feature type="transmembrane region" description="Helical" evidence="1">
    <location>
        <begin position="211"/>
        <end position="231"/>
    </location>
</feature>
<organism evidence="3 4">
    <name type="scientific">Dehalobacterium formicoaceticum</name>
    <dbReference type="NCBI Taxonomy" id="51515"/>
    <lineage>
        <taxon>Bacteria</taxon>
        <taxon>Bacillati</taxon>
        <taxon>Bacillota</taxon>
        <taxon>Clostridia</taxon>
        <taxon>Eubacteriales</taxon>
        <taxon>Peptococcaceae</taxon>
        <taxon>Dehalobacterium</taxon>
    </lineage>
</organism>
<keyword evidence="4" id="KW-1185">Reference proteome</keyword>
<keyword evidence="1" id="KW-0472">Membrane</keyword>
<feature type="transmembrane region" description="Helical" evidence="1">
    <location>
        <begin position="72"/>
        <end position="95"/>
    </location>
</feature>
<feature type="transmembrane region" description="Helical" evidence="1">
    <location>
        <begin position="115"/>
        <end position="136"/>
    </location>
</feature>
<feature type="transmembrane region" description="Helical" evidence="1">
    <location>
        <begin position="357"/>
        <end position="386"/>
    </location>
</feature>
<gene>
    <name evidence="3" type="primary">ylbJ</name>
    <name evidence="3" type="ORF">NVS47_12370</name>
</gene>
<dbReference type="Proteomes" id="UP001524944">
    <property type="component" value="Unassembled WGS sequence"/>
</dbReference>
<dbReference type="InterPro" id="IPR014226">
    <property type="entry name" value="Spore_IM_YlbJ"/>
</dbReference>
<evidence type="ECO:0000313" key="4">
    <source>
        <dbReference type="Proteomes" id="UP001524944"/>
    </source>
</evidence>
<feature type="transmembrane region" description="Helical" evidence="1">
    <location>
        <begin position="286"/>
        <end position="308"/>
    </location>
</feature>
<evidence type="ECO:0000313" key="3">
    <source>
        <dbReference type="EMBL" id="MCR6546297.1"/>
    </source>
</evidence>
<protein>
    <submittedName>
        <fullName evidence="3">Sporulation integral membrane protein YlbJ</fullName>
    </submittedName>
</protein>
<keyword evidence="1" id="KW-1133">Transmembrane helix</keyword>
<feature type="transmembrane region" description="Helical" evidence="1">
    <location>
        <begin position="315"/>
        <end position="337"/>
    </location>
</feature>
<name>A0ABT1Y603_9FIRM</name>
<accession>A0ABT1Y603</accession>
<proteinExistence type="predicted"/>
<feature type="transmembrane region" description="Helical" evidence="1">
    <location>
        <begin position="143"/>
        <end position="163"/>
    </location>
</feature>
<evidence type="ECO:0000259" key="2">
    <source>
        <dbReference type="Pfam" id="PF07670"/>
    </source>
</evidence>
<evidence type="ECO:0000256" key="1">
    <source>
        <dbReference type="SAM" id="Phobius"/>
    </source>
</evidence>
<feature type="domain" description="Nucleoside transporter/FeoB GTPase Gate" evidence="2">
    <location>
        <begin position="37"/>
        <end position="134"/>
    </location>
</feature>
<dbReference type="InterPro" id="IPR011642">
    <property type="entry name" value="Gate_dom"/>
</dbReference>
<dbReference type="Pfam" id="PF07670">
    <property type="entry name" value="Gate"/>
    <property type="match status" value="1"/>
</dbReference>
<dbReference type="EMBL" id="JANPWE010000006">
    <property type="protein sequence ID" value="MCR6546297.1"/>
    <property type="molecule type" value="Genomic_DNA"/>
</dbReference>
<feature type="transmembrane region" description="Helical" evidence="1">
    <location>
        <begin position="41"/>
        <end position="65"/>
    </location>
</feature>
<dbReference type="NCBIfam" id="TIGR02871">
    <property type="entry name" value="spore_ylbJ"/>
    <property type="match status" value="1"/>
</dbReference>
<dbReference type="RefSeq" id="WP_089611767.1">
    <property type="nucleotide sequence ID" value="NZ_CP022121.1"/>
</dbReference>
<sequence>MKMLLPLTTILLCISMLIFPKETLAAATMGLETWWTIVLPALLPFFIMAELFLGLGVVHFISILLEPIMRPIFNLPGSAAFVVALGYSSGFPVGASLTTKLRNQHLCTRIEGERLISFTNNASPLFIFVAVSVGIFQNPALGLLLATAHYLSNLCLGFLLRFYGADDPEKIPGKINYDHLISKSFQAMFEAQKKDGRSLGKLLSDAISKSIQSLLTIGGFIVLFAVIIAVLGTSGIRQYLEIILALIFSPLHFPDPLITALSGGLFEMTLGVKMVGECSAALPLQIIAVSMIMGWGGLSIQAQVMGIISDSDLRFFPFFLTRIAHMLLAGLFTYVLIQSQVMGVVNMMFVPKIPHHPLLYVLIPWGLCLASPLWSIMVAFFWILVFNIRDRLKKFKF</sequence>
<keyword evidence="1" id="KW-0812">Transmembrane</keyword>
<comment type="caution">
    <text evidence="3">The sequence shown here is derived from an EMBL/GenBank/DDBJ whole genome shotgun (WGS) entry which is preliminary data.</text>
</comment>
<reference evidence="3 4" key="1">
    <citation type="submission" date="2022-08" db="EMBL/GenBank/DDBJ databases">
        <title>Proteogenomics of the novel Dehalobacterium formicoaceticum strain EZ94 highlights a key role of methyltransferases during anaerobic dichloromethane degradation.</title>
        <authorList>
            <person name="Wasmund K."/>
        </authorList>
    </citation>
    <scope>NUCLEOTIDE SEQUENCE [LARGE SCALE GENOMIC DNA]</scope>
    <source>
        <strain evidence="3 4">EZ94</strain>
    </source>
</reference>
<feature type="transmembrane region" description="Helical" evidence="1">
    <location>
        <begin position="243"/>
        <end position="266"/>
    </location>
</feature>